<dbReference type="InterPro" id="IPR001539">
    <property type="entry name" value="Peptidase_U32"/>
</dbReference>
<dbReference type="SUPFAM" id="SSF51412">
    <property type="entry name" value="Inosine monophosphate dehydrogenase (IMPDH)"/>
    <property type="match status" value="1"/>
</dbReference>
<dbReference type="RefSeq" id="WP_078497771.1">
    <property type="nucleotide sequence ID" value="NZ_MSZX01000002.1"/>
</dbReference>
<gene>
    <name evidence="1" type="ORF">BVG16_06750</name>
</gene>
<dbReference type="EMBL" id="MSZX01000002">
    <property type="protein sequence ID" value="OPA80423.1"/>
    <property type="molecule type" value="Genomic_DNA"/>
</dbReference>
<accession>A0A1T2XL82</accession>
<evidence type="ECO:0000313" key="1">
    <source>
        <dbReference type="EMBL" id="OPA80423.1"/>
    </source>
</evidence>
<organism evidence="1 2">
    <name type="scientific">Paenibacillus selenitireducens</name>
    <dbReference type="NCBI Taxonomy" id="1324314"/>
    <lineage>
        <taxon>Bacteria</taxon>
        <taxon>Bacillati</taxon>
        <taxon>Bacillota</taxon>
        <taxon>Bacilli</taxon>
        <taxon>Bacillales</taxon>
        <taxon>Paenibacillaceae</taxon>
        <taxon>Paenibacillus</taxon>
    </lineage>
</organism>
<name>A0A1T2XL82_9BACL</name>
<dbReference type="Pfam" id="PF01136">
    <property type="entry name" value="Peptidase_U32"/>
    <property type="match status" value="1"/>
</dbReference>
<dbReference type="InterPro" id="IPR051454">
    <property type="entry name" value="RNA/ubiquinone_mod_enzymes"/>
</dbReference>
<keyword evidence="2" id="KW-1185">Reference proteome</keyword>
<evidence type="ECO:0000313" key="2">
    <source>
        <dbReference type="Proteomes" id="UP000190188"/>
    </source>
</evidence>
<sequence length="317" mass="36488">MTKKPELLVTAGSLEQLQKYMQAGADAVLVGEQKYGMRLPGDMTLAHIREAVQRGKEAGVKIYVAVNNIMDNQVLHELPAYLTALQEAGVDAIVYGDPSVLMTVREAAPQLPLHWNAEMTSTNYKTATYWAKRGAKRVVLARELNMDQVLEMKEQLPNMEVEVQVHGMTNIYHSKRNLVKSYMSHQNVRNHDAVEVHGEDLTIDRGLFLIEQERQEEKYPIYEDINGTHIMSSDDICMLENIHELLEGRIDSLKIECLLKSDRYNETIIRSYRLAIDAYTADPENYEFQPEWLEAVQEVQDPERELSYGFFYKEQVY</sequence>
<protein>
    <submittedName>
        <fullName evidence="1">Peptidase U32</fullName>
    </submittedName>
</protein>
<dbReference type="PANTHER" id="PTHR30217">
    <property type="entry name" value="PEPTIDASE U32 FAMILY"/>
    <property type="match status" value="1"/>
</dbReference>
<reference evidence="1 2" key="1">
    <citation type="submission" date="2017-01" db="EMBL/GenBank/DDBJ databases">
        <title>Genome analysis of Paenibacillus selenitrireducens ES3-24.</title>
        <authorList>
            <person name="Xu D."/>
            <person name="Yao R."/>
            <person name="Zheng S."/>
        </authorList>
    </citation>
    <scope>NUCLEOTIDE SEQUENCE [LARGE SCALE GENOMIC DNA]</scope>
    <source>
        <strain evidence="1 2">ES3-24</strain>
    </source>
</reference>
<dbReference type="STRING" id="1324314.BVG16_06750"/>
<dbReference type="AlphaFoldDB" id="A0A1T2XL82"/>
<proteinExistence type="predicted"/>
<dbReference type="Proteomes" id="UP000190188">
    <property type="component" value="Unassembled WGS sequence"/>
</dbReference>
<dbReference type="OrthoDB" id="9807498at2"/>
<comment type="caution">
    <text evidence="1">The sequence shown here is derived from an EMBL/GenBank/DDBJ whole genome shotgun (WGS) entry which is preliminary data.</text>
</comment>
<dbReference type="PANTHER" id="PTHR30217:SF7">
    <property type="entry name" value="TRNA HYDROXYLATION PROTEIN P2"/>
    <property type="match status" value="1"/>
</dbReference>